<protein>
    <recommendedName>
        <fullName evidence="4">Polyamine aminopropyltransferase</fullName>
    </recommendedName>
    <alternativeName>
        <fullName evidence="4">Putrescine aminopropyltransferase</fullName>
        <shortName evidence="4">PAPT</shortName>
    </alternativeName>
    <alternativeName>
        <fullName evidence="4">Spermidine synthase</fullName>
        <shortName evidence="4">SPDS</shortName>
        <shortName evidence="4">SPDSY</shortName>
        <ecNumber evidence="4">2.5.1.16</ecNumber>
    </alternativeName>
</protein>
<keyword evidence="8" id="KW-1185">Reference proteome</keyword>
<keyword evidence="2 4" id="KW-0808">Transferase</keyword>
<feature type="binding site" evidence="4">
    <location>
        <position position="257"/>
    </location>
    <ligand>
        <name>S-methyl-5'-thioadenosine</name>
        <dbReference type="ChEBI" id="CHEBI:17509"/>
    </ligand>
</feature>
<dbReference type="SUPFAM" id="SSF53335">
    <property type="entry name" value="S-adenosyl-L-methionine-dependent methyltransferases"/>
    <property type="match status" value="1"/>
</dbReference>
<dbReference type="Proteomes" id="UP000198949">
    <property type="component" value="Unassembled WGS sequence"/>
</dbReference>
<comment type="pathway">
    <text evidence="4">Amine and polyamine biosynthesis; spermidine biosynthesis; spermidine from putrescine: step 1/1.</text>
</comment>
<dbReference type="GO" id="GO:0008295">
    <property type="term" value="P:spermidine biosynthetic process"/>
    <property type="evidence" value="ECO:0007669"/>
    <property type="project" value="UniProtKB-UniRule"/>
</dbReference>
<organism evidence="7 8">
    <name type="scientific">Glycomyces harbinensis</name>
    <dbReference type="NCBI Taxonomy" id="58114"/>
    <lineage>
        <taxon>Bacteria</taxon>
        <taxon>Bacillati</taxon>
        <taxon>Actinomycetota</taxon>
        <taxon>Actinomycetes</taxon>
        <taxon>Glycomycetales</taxon>
        <taxon>Glycomycetaceae</taxon>
        <taxon>Glycomyces</taxon>
    </lineage>
</organism>
<name>A0A1G6SP96_9ACTN</name>
<evidence type="ECO:0000256" key="5">
    <source>
        <dbReference type="PROSITE-ProRule" id="PRU00354"/>
    </source>
</evidence>
<dbReference type="InterPro" id="IPR029063">
    <property type="entry name" value="SAM-dependent_MTases_sf"/>
</dbReference>
<dbReference type="PROSITE" id="PS51006">
    <property type="entry name" value="PABS_2"/>
    <property type="match status" value="1"/>
</dbReference>
<evidence type="ECO:0000256" key="3">
    <source>
        <dbReference type="ARBA" id="ARBA00023115"/>
    </source>
</evidence>
<feature type="active site" description="Proton acceptor" evidence="4 5">
    <location>
        <position position="386"/>
    </location>
</feature>
<dbReference type="HAMAP" id="MF_00198">
    <property type="entry name" value="Spermidine_synth"/>
    <property type="match status" value="1"/>
</dbReference>
<keyword evidence="4" id="KW-1003">Cell membrane</keyword>
<evidence type="ECO:0000256" key="1">
    <source>
        <dbReference type="ARBA" id="ARBA00007867"/>
    </source>
</evidence>
<feature type="transmembrane region" description="Helical" evidence="4">
    <location>
        <begin position="86"/>
        <end position="107"/>
    </location>
</feature>
<dbReference type="GO" id="GO:0005886">
    <property type="term" value="C:plasma membrane"/>
    <property type="evidence" value="ECO:0007669"/>
    <property type="project" value="UniProtKB-SubCell"/>
</dbReference>
<feature type="transmembrane region" description="Helical" evidence="4">
    <location>
        <begin position="183"/>
        <end position="201"/>
    </location>
</feature>
<sequence length="525" mass="56564">MTAAAAPQKTLTARRVRLARFGLLATAFAVSACGLVYELALITLGAYLVGNTATQASIVLSVMVFAMGLGALAAKPLRRWPALSFAVVEIALALLGGFSVMLLYAAFAWTNLYSLPLVLVAAAIGLLIGAEIPLLMELLQRIREQAAGSAVADLNAADYLGGLIGGLAFPFVLLPFFGQIRGALLVGAVNAVAGVLLVYLLFRSDLSRTAKQLLTLVAAGTTVLLVAAFAYTDRFETQARQALYAAPIVYTEDSVYQQIVMTESASPFGEQDLRLYLNGDLQFSSVDEYRYHEALVHPAMNGPHDDVLVLGGGDGLAVREILRYPDVASVTLVDLDGAVTDLAQGFDDLVALNEDAMNDPKVEIVNEDAFTWLRQQTGTWDTIIVDMPDPDATETAKLYSTEFYALAGDHLNETGRMVVQSGSPYFAPKTYWTIAATLESAGYEPSPYWVSVPSFGDWGFHLVQANGEPPELGLDTSVGPFRSLTPELVEAAQVFPPDRAARDMEPSTLIHPIILDLVQSEWKNY</sequence>
<comment type="caution">
    <text evidence="4">Lacks conserved residue(s) required for the propagation of feature annotation.</text>
</comment>
<dbReference type="NCBIfam" id="NF002956">
    <property type="entry name" value="PRK03612.1"/>
    <property type="match status" value="1"/>
</dbReference>
<feature type="binding site" evidence="4">
    <location>
        <position position="292"/>
    </location>
    <ligand>
        <name>spermidine</name>
        <dbReference type="ChEBI" id="CHEBI:57834"/>
    </ligand>
</feature>
<keyword evidence="4" id="KW-1133">Transmembrane helix</keyword>
<dbReference type="GO" id="GO:0010487">
    <property type="term" value="F:thermospermine synthase activity"/>
    <property type="evidence" value="ECO:0007669"/>
    <property type="project" value="UniProtKB-ARBA"/>
</dbReference>
<comment type="subcellular location">
    <subcellularLocation>
        <location evidence="4">Cell membrane</location>
        <topology evidence="4">Multi-pass membrane protein</topology>
    </subcellularLocation>
</comment>
<dbReference type="GO" id="GO:0004766">
    <property type="term" value="F:spermidine synthase activity"/>
    <property type="evidence" value="ECO:0007669"/>
    <property type="project" value="UniProtKB-UniRule"/>
</dbReference>
<feature type="transmembrane region" description="Helical" evidence="4">
    <location>
        <begin position="213"/>
        <end position="231"/>
    </location>
</feature>
<feature type="binding site" evidence="4">
    <location>
        <position position="314"/>
    </location>
    <ligand>
        <name>spermidine</name>
        <dbReference type="ChEBI" id="CHEBI:57834"/>
    </ligand>
</feature>
<comment type="catalytic activity">
    <reaction evidence="4">
        <text>S-adenosyl 3-(methylsulfanyl)propylamine + putrescine = S-methyl-5'-thioadenosine + spermidine + H(+)</text>
        <dbReference type="Rhea" id="RHEA:12721"/>
        <dbReference type="ChEBI" id="CHEBI:15378"/>
        <dbReference type="ChEBI" id="CHEBI:17509"/>
        <dbReference type="ChEBI" id="CHEBI:57443"/>
        <dbReference type="ChEBI" id="CHEBI:57834"/>
        <dbReference type="ChEBI" id="CHEBI:326268"/>
        <dbReference type="EC" id="2.5.1.16"/>
    </reaction>
</comment>
<gene>
    <name evidence="4" type="primary">speE</name>
    <name evidence="7" type="ORF">SAMN05216270_102177</name>
</gene>
<feature type="transmembrane region" description="Helical" evidence="4">
    <location>
        <begin position="55"/>
        <end position="74"/>
    </location>
</feature>
<feature type="transmembrane region" description="Helical" evidence="4">
    <location>
        <begin position="113"/>
        <end position="135"/>
    </location>
</feature>
<keyword evidence="3 4" id="KW-0620">Polyamine biosynthesis</keyword>
<reference evidence="8" key="1">
    <citation type="submission" date="2016-10" db="EMBL/GenBank/DDBJ databases">
        <authorList>
            <person name="Varghese N."/>
            <person name="Submissions S."/>
        </authorList>
    </citation>
    <scope>NUCLEOTIDE SEQUENCE [LARGE SCALE GENOMIC DNA]</scope>
    <source>
        <strain evidence="8">CGMCC 4.3516</strain>
    </source>
</reference>
<proteinExistence type="inferred from homology"/>
<dbReference type="Gene3D" id="3.40.50.150">
    <property type="entry name" value="Vaccinia Virus protein VP39"/>
    <property type="match status" value="1"/>
</dbReference>
<dbReference type="RefSeq" id="WP_245680841.1">
    <property type="nucleotide sequence ID" value="NZ_FNAD01000002.1"/>
</dbReference>
<comment type="similarity">
    <text evidence="1 4">Belongs to the spermidine/spermine synthase family.</text>
</comment>
<dbReference type="SUPFAM" id="SSF103473">
    <property type="entry name" value="MFS general substrate transporter"/>
    <property type="match status" value="1"/>
</dbReference>
<evidence type="ECO:0000313" key="7">
    <source>
        <dbReference type="EMBL" id="SDD17936.1"/>
    </source>
</evidence>
<dbReference type="InterPro" id="IPR030374">
    <property type="entry name" value="PABS"/>
</dbReference>
<dbReference type="PANTHER" id="PTHR43317:SF1">
    <property type="entry name" value="THERMOSPERMINE SYNTHASE ACAULIS5"/>
    <property type="match status" value="1"/>
</dbReference>
<dbReference type="AlphaFoldDB" id="A0A1G6SP96"/>
<dbReference type="CDD" id="cd02440">
    <property type="entry name" value="AdoMet_MTases"/>
    <property type="match status" value="1"/>
</dbReference>
<dbReference type="PANTHER" id="PTHR43317">
    <property type="entry name" value="THERMOSPERMINE SYNTHASE ACAULIS5"/>
    <property type="match status" value="1"/>
</dbReference>
<dbReference type="Pfam" id="PF01564">
    <property type="entry name" value="Spermine_synth"/>
    <property type="match status" value="1"/>
</dbReference>
<comment type="function">
    <text evidence="4">Catalyzes the irreversible transfer of a propylamine group from the amino donor S-adenosylmethioninamine (decarboxy-AdoMet) to putrescine (1,4-diaminobutane) to yield spermidine.</text>
</comment>
<keyword evidence="4" id="KW-0745">Spermidine biosynthesis</keyword>
<evidence type="ECO:0000259" key="6">
    <source>
        <dbReference type="PROSITE" id="PS51006"/>
    </source>
</evidence>
<feature type="domain" description="PABS" evidence="6">
    <location>
        <begin position="228"/>
        <end position="465"/>
    </location>
</feature>
<feature type="binding site" evidence="4">
    <location>
        <position position="334"/>
    </location>
    <ligand>
        <name>S-methyl-5'-thioadenosine</name>
        <dbReference type="ChEBI" id="CHEBI:17509"/>
    </ligand>
</feature>
<feature type="binding site" evidence="4">
    <location>
        <begin position="368"/>
        <end position="369"/>
    </location>
    <ligand>
        <name>S-methyl-5'-thioadenosine</name>
        <dbReference type="ChEBI" id="CHEBI:17509"/>
    </ligand>
</feature>
<accession>A0A1G6SP96</accession>
<dbReference type="EMBL" id="FNAD01000002">
    <property type="protein sequence ID" value="SDD17936.1"/>
    <property type="molecule type" value="Genomic_DNA"/>
</dbReference>
<dbReference type="InterPro" id="IPR036259">
    <property type="entry name" value="MFS_trans_sf"/>
</dbReference>
<dbReference type="PROSITE" id="PS01330">
    <property type="entry name" value="PABS_1"/>
    <property type="match status" value="1"/>
</dbReference>
<evidence type="ECO:0000256" key="2">
    <source>
        <dbReference type="ARBA" id="ARBA00022679"/>
    </source>
</evidence>
<dbReference type="InterPro" id="IPR001045">
    <property type="entry name" value="Spermi_synthase"/>
</dbReference>
<evidence type="ECO:0000313" key="8">
    <source>
        <dbReference type="Proteomes" id="UP000198949"/>
    </source>
</evidence>
<dbReference type="InterPro" id="IPR030373">
    <property type="entry name" value="PABS_CS"/>
</dbReference>
<feature type="transmembrane region" description="Helical" evidence="4">
    <location>
        <begin position="21"/>
        <end position="49"/>
    </location>
</feature>
<dbReference type="STRING" id="58114.SAMN05216270_102177"/>
<dbReference type="EC" id="2.5.1.16" evidence="4"/>
<dbReference type="UniPathway" id="UPA00248">
    <property type="reaction ID" value="UER00314"/>
</dbReference>
<keyword evidence="4" id="KW-0812">Transmembrane</keyword>
<evidence type="ECO:0000256" key="4">
    <source>
        <dbReference type="HAMAP-Rule" id="MF_00198"/>
    </source>
</evidence>
<feature type="transmembrane region" description="Helical" evidence="4">
    <location>
        <begin position="156"/>
        <end position="177"/>
    </location>
</feature>
<keyword evidence="4" id="KW-0472">Membrane</keyword>
<comment type="subunit">
    <text evidence="4">Homodimer or homotetramer.</text>
</comment>